<dbReference type="InterPro" id="IPR026906">
    <property type="entry name" value="LRR_5"/>
</dbReference>
<protein>
    <submittedName>
        <fullName evidence="2">Leucine-rich repeat domain-containing protein</fullName>
    </submittedName>
</protein>
<dbReference type="InterPro" id="IPR032675">
    <property type="entry name" value="LRR_dom_sf"/>
</dbReference>
<accession>A0ABT1MFY0</accession>
<reference evidence="2 3" key="1">
    <citation type="submission" date="2022-07" db="EMBL/GenBank/DDBJ databases">
        <title>Fecal culturing of patients with breast cancer.</title>
        <authorList>
            <person name="Teng N.M.Y."/>
            <person name="Kiu R."/>
            <person name="Evans R."/>
            <person name="Baker D.J."/>
            <person name="Zenner C."/>
            <person name="Robinson S.D."/>
            <person name="Hall L.J."/>
        </authorList>
    </citation>
    <scope>NUCLEOTIDE SEQUENCE [LARGE SCALE GENOMIC DNA]</scope>
    <source>
        <strain evidence="2 3">LH1063</strain>
    </source>
</reference>
<sequence length="563" mass="59540">MKAKFLTLFLSAVALLAACDKDNDPVAVSDAVPEGITVTTYDTLLEALKTGGASADAPTLITLGGDITIPAGGDNTNPPINGSGHFKIDGGGHTLTWEGEDNNFHFLGNASPDADAVYIELTNINLVRQGMNAAVGVYNGRITLGKDVALNGQYKTMIVAVGEKAALELGDGCELSCTAVSGSCCVSVWYGATLVLNGGKTAAGAYIDLSCYFYPAVSYPLISVPKALTGDVQLLLTTIGVTSIAQGAGGYQLTQADCDRLKVDPESTVSLYGEPHQKYGDNFELYLDPAAEHQIKLRLKNFTPPTSGNIDMTSMTADEAQLTILAALAAGFTEIKLTGELYKTGIGGNWGTFINNKKITKCDLTGVTDWGRTPTLPDVAFANCTALQEVTLPDDMKVIGNGAFLGCAALTTVNLSQVTWINLNAFWGCTSLETLALDNVTAIGQEAFYGCTGLETLKIPKCTQFGTYIVTGCRSLTRIEATAAGDFVDISDGTNSIERIAVFHNRDGHSGDSAFNPAKCDLVLNADKKQDGNATPQVFSGNEWLMMPSGELMRWNSITFAQQ</sequence>
<dbReference type="RefSeq" id="WP_255026410.1">
    <property type="nucleotide sequence ID" value="NZ_JANDHW010000004.1"/>
</dbReference>
<dbReference type="PANTHER" id="PTHR45661">
    <property type="entry name" value="SURFACE ANTIGEN"/>
    <property type="match status" value="1"/>
</dbReference>
<dbReference type="Gene3D" id="3.80.10.10">
    <property type="entry name" value="Ribonuclease Inhibitor"/>
    <property type="match status" value="1"/>
</dbReference>
<dbReference type="InterPro" id="IPR053139">
    <property type="entry name" value="Surface_bspA-like"/>
</dbReference>
<dbReference type="PANTHER" id="PTHR45661:SF3">
    <property type="entry name" value="IG-LIKE DOMAIN-CONTAINING PROTEIN"/>
    <property type="match status" value="1"/>
</dbReference>
<dbReference type="SUPFAM" id="SSF52058">
    <property type="entry name" value="L domain-like"/>
    <property type="match status" value="1"/>
</dbReference>
<organism evidence="2 3">
    <name type="scientific">Coprobacter tertius</name>
    <dbReference type="NCBI Taxonomy" id="2944915"/>
    <lineage>
        <taxon>Bacteria</taxon>
        <taxon>Pseudomonadati</taxon>
        <taxon>Bacteroidota</taxon>
        <taxon>Bacteroidia</taxon>
        <taxon>Bacteroidales</taxon>
        <taxon>Barnesiellaceae</taxon>
        <taxon>Coprobacter</taxon>
    </lineage>
</organism>
<evidence type="ECO:0000256" key="1">
    <source>
        <dbReference type="SAM" id="SignalP"/>
    </source>
</evidence>
<name>A0ABT1MFY0_9BACT</name>
<comment type="caution">
    <text evidence="2">The sequence shown here is derived from an EMBL/GenBank/DDBJ whole genome shotgun (WGS) entry which is preliminary data.</text>
</comment>
<keyword evidence="3" id="KW-1185">Reference proteome</keyword>
<keyword evidence="1" id="KW-0732">Signal</keyword>
<proteinExistence type="predicted"/>
<dbReference type="Pfam" id="PF13306">
    <property type="entry name" value="LRR_5"/>
    <property type="match status" value="1"/>
</dbReference>
<dbReference type="EMBL" id="JANDHW010000004">
    <property type="protein sequence ID" value="MCP9611552.1"/>
    <property type="molecule type" value="Genomic_DNA"/>
</dbReference>
<evidence type="ECO:0000313" key="2">
    <source>
        <dbReference type="EMBL" id="MCP9611552.1"/>
    </source>
</evidence>
<evidence type="ECO:0000313" key="3">
    <source>
        <dbReference type="Proteomes" id="UP001205603"/>
    </source>
</evidence>
<gene>
    <name evidence="2" type="ORF">NMU02_05555</name>
</gene>
<feature type="signal peptide" evidence="1">
    <location>
        <begin position="1"/>
        <end position="17"/>
    </location>
</feature>
<feature type="chain" id="PRO_5045366735" evidence="1">
    <location>
        <begin position="18"/>
        <end position="563"/>
    </location>
</feature>
<dbReference type="Proteomes" id="UP001205603">
    <property type="component" value="Unassembled WGS sequence"/>
</dbReference>
<dbReference type="PROSITE" id="PS51257">
    <property type="entry name" value="PROKAR_LIPOPROTEIN"/>
    <property type="match status" value="1"/>
</dbReference>